<dbReference type="SMART" id="SM00091">
    <property type="entry name" value="PAS"/>
    <property type="match status" value="3"/>
</dbReference>
<evidence type="ECO:0000313" key="7">
    <source>
        <dbReference type="Proteomes" id="UP000033067"/>
    </source>
</evidence>
<accession>A0A0E3UNC0</accession>
<dbReference type="Gene3D" id="3.30.565.10">
    <property type="entry name" value="Histidine kinase-like ATPase, C-terminal domain"/>
    <property type="match status" value="1"/>
</dbReference>
<evidence type="ECO:0000256" key="2">
    <source>
        <dbReference type="ARBA" id="ARBA00012438"/>
    </source>
</evidence>
<protein>
    <recommendedName>
        <fullName evidence="2">histidine kinase</fullName>
        <ecNumber evidence="2">2.7.13.3</ecNumber>
    </recommendedName>
</protein>
<dbReference type="Pfam" id="PF08448">
    <property type="entry name" value="PAS_4"/>
    <property type="match status" value="3"/>
</dbReference>
<dbReference type="Gene3D" id="3.30.450.20">
    <property type="entry name" value="PAS domain"/>
    <property type="match status" value="4"/>
</dbReference>
<keyword evidence="3" id="KW-0597">Phosphoprotein</keyword>
<dbReference type="Pfam" id="PF00512">
    <property type="entry name" value="HisKA"/>
    <property type="match status" value="1"/>
</dbReference>
<dbReference type="InterPro" id="IPR036097">
    <property type="entry name" value="HisK_dim/P_sf"/>
</dbReference>
<dbReference type="Gene3D" id="1.10.287.130">
    <property type="match status" value="1"/>
</dbReference>
<dbReference type="AlphaFoldDB" id="A0A0E3UNC0"/>
<evidence type="ECO:0000256" key="3">
    <source>
        <dbReference type="ARBA" id="ARBA00022553"/>
    </source>
</evidence>
<dbReference type="InterPro" id="IPR013656">
    <property type="entry name" value="PAS_4"/>
</dbReference>
<keyword evidence="7" id="KW-1185">Reference proteome</keyword>
<dbReference type="Pfam" id="PF08447">
    <property type="entry name" value="PAS_3"/>
    <property type="match status" value="1"/>
</dbReference>
<dbReference type="CDD" id="cd00082">
    <property type="entry name" value="HisKA"/>
    <property type="match status" value="1"/>
</dbReference>
<dbReference type="InterPro" id="IPR003594">
    <property type="entry name" value="HATPase_dom"/>
</dbReference>
<evidence type="ECO:0000259" key="5">
    <source>
        <dbReference type="PROSITE" id="PS50112"/>
    </source>
</evidence>
<organism evidence="6 7">
    <name type="scientific">Pseudoxanthomonas suwonensis</name>
    <dbReference type="NCBI Taxonomy" id="314722"/>
    <lineage>
        <taxon>Bacteria</taxon>
        <taxon>Pseudomonadati</taxon>
        <taxon>Pseudomonadota</taxon>
        <taxon>Gammaproteobacteria</taxon>
        <taxon>Lysobacterales</taxon>
        <taxon>Lysobacteraceae</taxon>
        <taxon>Pseudoxanthomonas</taxon>
    </lineage>
</organism>
<gene>
    <name evidence="6" type="ORF">WQ53_10070</name>
</gene>
<dbReference type="InterPro" id="IPR000014">
    <property type="entry name" value="PAS"/>
</dbReference>
<dbReference type="SMART" id="SM00387">
    <property type="entry name" value="HATPase_c"/>
    <property type="match status" value="1"/>
</dbReference>
<dbReference type="NCBIfam" id="TIGR00229">
    <property type="entry name" value="sensory_box"/>
    <property type="match status" value="2"/>
</dbReference>
<dbReference type="PRINTS" id="PR00344">
    <property type="entry name" value="BCTRLSENSOR"/>
</dbReference>
<dbReference type="PROSITE" id="PS50109">
    <property type="entry name" value="HIS_KIN"/>
    <property type="match status" value="1"/>
</dbReference>
<dbReference type="GO" id="GO:0000155">
    <property type="term" value="F:phosphorelay sensor kinase activity"/>
    <property type="evidence" value="ECO:0007669"/>
    <property type="project" value="InterPro"/>
</dbReference>
<feature type="domain" description="PAS" evidence="5">
    <location>
        <begin position="367"/>
        <end position="420"/>
    </location>
</feature>
<dbReference type="SUPFAM" id="SSF47384">
    <property type="entry name" value="Homodimeric domain of signal transducing histidine kinase"/>
    <property type="match status" value="1"/>
</dbReference>
<dbReference type="InterPro" id="IPR005467">
    <property type="entry name" value="His_kinase_dom"/>
</dbReference>
<dbReference type="Proteomes" id="UP000033067">
    <property type="component" value="Chromosome"/>
</dbReference>
<dbReference type="InterPro" id="IPR036890">
    <property type="entry name" value="HATPase_C_sf"/>
</dbReference>
<dbReference type="InterPro" id="IPR013655">
    <property type="entry name" value="PAS_fold_3"/>
</dbReference>
<dbReference type="EC" id="2.7.13.3" evidence="2"/>
<proteinExistence type="predicted"/>
<dbReference type="InterPro" id="IPR035965">
    <property type="entry name" value="PAS-like_dom_sf"/>
</dbReference>
<dbReference type="PROSITE" id="PS50112">
    <property type="entry name" value="PAS"/>
    <property type="match status" value="1"/>
</dbReference>
<feature type="domain" description="Histidine kinase" evidence="4">
    <location>
        <begin position="610"/>
        <end position="830"/>
    </location>
</feature>
<dbReference type="PATRIC" id="fig|314722.6.peg.2162"/>
<dbReference type="KEGG" id="psuw:WQ53_10070"/>
<dbReference type="PANTHER" id="PTHR43065:SF49">
    <property type="entry name" value="HISTIDINE KINASE"/>
    <property type="match status" value="1"/>
</dbReference>
<evidence type="ECO:0000256" key="1">
    <source>
        <dbReference type="ARBA" id="ARBA00000085"/>
    </source>
</evidence>
<comment type="catalytic activity">
    <reaction evidence="1">
        <text>ATP + protein L-histidine = ADP + protein N-phospho-L-histidine.</text>
        <dbReference type="EC" id="2.7.13.3"/>
    </reaction>
</comment>
<dbReference type="PANTHER" id="PTHR43065">
    <property type="entry name" value="SENSOR HISTIDINE KINASE"/>
    <property type="match status" value="1"/>
</dbReference>
<dbReference type="SUPFAM" id="SSF55874">
    <property type="entry name" value="ATPase domain of HSP90 chaperone/DNA topoisomerase II/histidine kinase"/>
    <property type="match status" value="1"/>
</dbReference>
<dbReference type="SMART" id="SM00388">
    <property type="entry name" value="HisKA"/>
    <property type="match status" value="1"/>
</dbReference>
<evidence type="ECO:0000259" key="4">
    <source>
        <dbReference type="PROSITE" id="PS50109"/>
    </source>
</evidence>
<name>A0A0E3UNC0_9GAMM</name>
<evidence type="ECO:0000313" key="6">
    <source>
        <dbReference type="EMBL" id="AKC87036.1"/>
    </source>
</evidence>
<dbReference type="Pfam" id="PF02518">
    <property type="entry name" value="HATPase_c"/>
    <property type="match status" value="1"/>
</dbReference>
<dbReference type="InterPro" id="IPR004358">
    <property type="entry name" value="Sig_transdc_His_kin-like_C"/>
</dbReference>
<dbReference type="EMBL" id="CP011144">
    <property type="protein sequence ID" value="AKC87036.1"/>
    <property type="molecule type" value="Genomic_DNA"/>
</dbReference>
<dbReference type="SUPFAM" id="SSF55785">
    <property type="entry name" value="PYP-like sensor domain (PAS domain)"/>
    <property type="match status" value="4"/>
</dbReference>
<dbReference type="CDD" id="cd00130">
    <property type="entry name" value="PAS"/>
    <property type="match status" value="2"/>
</dbReference>
<reference evidence="6 7" key="1">
    <citation type="journal article" date="2015" name="Genome Announc.">
        <title>Complete Genome Sequence of Pseudoxanthomonas suwonensis Strain J1, a Cellulose-Degrading Bacterium Isolated from Leaf- and Wood-Enriched Soil.</title>
        <authorList>
            <person name="Hou L."/>
            <person name="Jiang J."/>
            <person name="Xu Z."/>
            <person name="Zhou Y."/>
            <person name="Leung F.C."/>
        </authorList>
    </citation>
    <scope>NUCLEOTIDE SEQUENCE [LARGE SCALE GENOMIC DNA]</scope>
    <source>
        <strain evidence="6 7">J1</strain>
    </source>
</reference>
<dbReference type="InterPro" id="IPR003661">
    <property type="entry name" value="HisK_dim/P_dom"/>
</dbReference>
<sequence>MTAAARASSRTAVDFVTPFMRRICQHPGVFAPPDTPMPDTAAPSSAGTEFLRGGGILAARIAAHDWSRHPLGPPAQWPPELKTTLSIMLGSRFAMCVGWGPDLLLFYNDPYIPILGAKDAVALGEPIATVWSEVWEDIRPLAETAMSGTATWREDMYLRMERNGFPEDTWWTFSYTPVRDPDGRVVAMLNVTHETTARVLTERRLADENKRLASMFELSPTFMAMLRGPGHRFEFANASYRGVVGGRDVVGRTLAEALPDAVEQGYLQVLDRVYATGMPFVASDAVFLEQTTPGGPVNERRLDFVYQPLLDAQGRVDGIFVTGVDATARARSEAELHALNQNLERQVAEQAQERSLTWQVTPDMLGVLNRDGVLEKTNPAWQRTLGWTSAELAARPARDLVHPDDLEAVTEARTRLHAGEPLLGFECRMRTRDGDYRTLSWVASPEGGKFYCSARDVTDINQAARALADSQAQLRSLFENSHQLQGRCALDGTLEDANRTALDAIGCDLEDVVGLPVWETPWFTGTPGMPEWMRAAFMRARAGEPVREEVTVHLPTGLRSFDLSLRPLYDASGAVSAVVPEALDITGRRATEEALRQSQKLEAMGQLTGGVAHDFNNLLTPIMAALELAEDPQVRPERRARTLAVARQSAERAATLVQRLLAFARRQPLQAVEVDIRLLVEGIAHLLRSSFDPRVRVAVDVEDGLPHARADGNQLEMALLNLGVNARDAMPEGGTITLRVRCVALDSGQDAALPPGRYVVIAVEDTGLGMNEATRARAIEPFFTTKAIGQGTGLGLSMVHGLASQLGGRLRIDSEPGRGTTMELWLPQARTAQPGDR</sequence>